<evidence type="ECO:0000256" key="1">
    <source>
        <dbReference type="SAM" id="Phobius"/>
    </source>
</evidence>
<evidence type="ECO:0000313" key="3">
    <source>
        <dbReference type="Proteomes" id="UP000306855"/>
    </source>
</evidence>
<comment type="caution">
    <text evidence="2">The sequence shown here is derived from an EMBL/GenBank/DDBJ whole genome shotgun (WGS) entry which is preliminary data.</text>
</comment>
<name>A0A4S2EPE5_9LACO</name>
<gene>
    <name evidence="2" type="ORF">E5340_03945</name>
</gene>
<accession>A0A4S2EPE5</accession>
<reference evidence="2 3" key="1">
    <citation type="submission" date="2019-04" db="EMBL/GenBank/DDBJ databases">
        <title>Microbes associate with the intestines of laboratory mice.</title>
        <authorList>
            <person name="Navarre W."/>
            <person name="Wong E."/>
            <person name="Huang K."/>
            <person name="Tropini C."/>
            <person name="Ng K."/>
            <person name="Yu B."/>
        </authorList>
    </citation>
    <scope>NUCLEOTIDE SEQUENCE [LARGE SCALE GENOMIC DNA]</scope>
    <source>
        <strain evidence="2 3">NM26_J9</strain>
    </source>
</reference>
<keyword evidence="1" id="KW-1133">Transmembrane helix</keyword>
<dbReference type="RefSeq" id="WP_135942011.1">
    <property type="nucleotide sequence ID" value="NZ_SRYK01000013.1"/>
</dbReference>
<organism evidence="2 3">
    <name type="scientific">Ligilactobacillus murinus</name>
    <dbReference type="NCBI Taxonomy" id="1622"/>
    <lineage>
        <taxon>Bacteria</taxon>
        <taxon>Bacillati</taxon>
        <taxon>Bacillota</taxon>
        <taxon>Bacilli</taxon>
        <taxon>Lactobacillales</taxon>
        <taxon>Lactobacillaceae</taxon>
        <taxon>Ligilactobacillus</taxon>
    </lineage>
</organism>
<evidence type="ECO:0000313" key="2">
    <source>
        <dbReference type="EMBL" id="TGY56061.1"/>
    </source>
</evidence>
<proteinExistence type="predicted"/>
<dbReference type="Proteomes" id="UP000306855">
    <property type="component" value="Unassembled WGS sequence"/>
</dbReference>
<dbReference type="EMBL" id="SRYK01000013">
    <property type="protein sequence ID" value="TGY56061.1"/>
    <property type="molecule type" value="Genomic_DNA"/>
</dbReference>
<protein>
    <submittedName>
        <fullName evidence="2">Uncharacterized protein</fullName>
    </submittedName>
</protein>
<keyword evidence="1" id="KW-0812">Transmembrane</keyword>
<feature type="transmembrane region" description="Helical" evidence="1">
    <location>
        <begin position="35"/>
        <end position="57"/>
    </location>
</feature>
<sequence length="59" mass="7116">MIIAILNGIALYWLNYFLNVKFKISSQVQMLYEYIIQWGLLYVTVYQVMFDNFLSILKK</sequence>
<dbReference type="AlphaFoldDB" id="A0A4S2EPE5"/>
<keyword evidence="1" id="KW-0472">Membrane</keyword>